<accession>A0A4Y2LAJ2</accession>
<dbReference type="InterPro" id="IPR000477">
    <property type="entry name" value="RT_dom"/>
</dbReference>
<dbReference type="Proteomes" id="UP000499080">
    <property type="component" value="Unassembled WGS sequence"/>
</dbReference>
<feature type="domain" description="Reverse transcriptase" evidence="8">
    <location>
        <begin position="21"/>
        <end position="123"/>
    </location>
</feature>
<keyword evidence="4" id="KW-0540">Nuclease</keyword>
<dbReference type="GO" id="GO:0008233">
    <property type="term" value="F:peptidase activity"/>
    <property type="evidence" value="ECO:0007669"/>
    <property type="project" value="UniProtKB-KW"/>
</dbReference>
<dbReference type="FunFam" id="3.10.10.10:FF:000007">
    <property type="entry name" value="Retrovirus-related Pol polyprotein from transposon 17.6-like Protein"/>
    <property type="match status" value="1"/>
</dbReference>
<dbReference type="OrthoDB" id="112267at2759"/>
<protein>
    <submittedName>
        <fullName evidence="9">Transposon Ty3-I Gag-Pol polyprotein</fullName>
    </submittedName>
</protein>
<evidence type="ECO:0000313" key="10">
    <source>
        <dbReference type="Proteomes" id="UP000499080"/>
    </source>
</evidence>
<evidence type="ECO:0000256" key="1">
    <source>
        <dbReference type="ARBA" id="ARBA00022670"/>
    </source>
</evidence>
<gene>
    <name evidence="9" type="primary">TY3B-I_620</name>
    <name evidence="9" type="ORF">AVEN_125732_1</name>
</gene>
<dbReference type="SUPFAM" id="SSF56672">
    <property type="entry name" value="DNA/RNA polymerases"/>
    <property type="match status" value="1"/>
</dbReference>
<dbReference type="GO" id="GO:0004519">
    <property type="term" value="F:endonuclease activity"/>
    <property type="evidence" value="ECO:0007669"/>
    <property type="project" value="UniProtKB-KW"/>
</dbReference>
<keyword evidence="3" id="KW-0548">Nucleotidyltransferase</keyword>
<evidence type="ECO:0000313" key="9">
    <source>
        <dbReference type="EMBL" id="GBN11484.1"/>
    </source>
</evidence>
<dbReference type="InterPro" id="IPR043128">
    <property type="entry name" value="Rev_trsase/Diguanyl_cyclase"/>
</dbReference>
<proteinExistence type="predicted"/>
<dbReference type="InterPro" id="IPR043502">
    <property type="entry name" value="DNA/RNA_pol_sf"/>
</dbReference>
<dbReference type="GO" id="GO:0003964">
    <property type="term" value="F:RNA-directed DNA polymerase activity"/>
    <property type="evidence" value="ECO:0007669"/>
    <property type="project" value="UniProtKB-KW"/>
</dbReference>
<evidence type="ECO:0000256" key="7">
    <source>
        <dbReference type="ARBA" id="ARBA00022918"/>
    </source>
</evidence>
<evidence type="ECO:0000256" key="2">
    <source>
        <dbReference type="ARBA" id="ARBA00022679"/>
    </source>
</evidence>
<comment type="caution">
    <text evidence="9">The sequence shown here is derived from an EMBL/GenBank/DDBJ whole genome shotgun (WGS) entry which is preliminary data.</text>
</comment>
<dbReference type="EMBL" id="BGPR01005580">
    <property type="protein sequence ID" value="GBN11484.1"/>
    <property type="molecule type" value="Genomic_DNA"/>
</dbReference>
<keyword evidence="6" id="KW-0378">Hydrolase</keyword>
<name>A0A4Y2LAJ2_ARAVE</name>
<dbReference type="Pfam" id="PF00078">
    <property type="entry name" value="RVT_1"/>
    <property type="match status" value="1"/>
</dbReference>
<keyword evidence="2" id="KW-0808">Transferase</keyword>
<sequence>MLKEDVIKSSESPWSSPVVLVKKKNGEWRFCMDYRRLNKVTKKDVYPLPRIDDALDCLVGARIFSIMDLKSGYWQVELDDKDREKTAFVTPDGLFDFKVMPFGLCSAPATFERMMDSVLGGLKWKSGKFSVLPRRHNRVCAEFPRTSSAFEETFDMHPRSRTISKLK</sequence>
<keyword evidence="10" id="KW-1185">Reference proteome</keyword>
<dbReference type="PANTHER" id="PTHR24559:SF444">
    <property type="entry name" value="REVERSE TRANSCRIPTASE DOMAIN-CONTAINING PROTEIN"/>
    <property type="match status" value="1"/>
</dbReference>
<keyword evidence="7" id="KW-0695">RNA-directed DNA polymerase</keyword>
<keyword evidence="5" id="KW-0255">Endonuclease</keyword>
<dbReference type="GO" id="GO:0006508">
    <property type="term" value="P:proteolysis"/>
    <property type="evidence" value="ECO:0007669"/>
    <property type="project" value="UniProtKB-KW"/>
</dbReference>
<reference evidence="9 10" key="1">
    <citation type="journal article" date="2019" name="Sci. Rep.">
        <title>Orb-weaving spider Araneus ventricosus genome elucidates the spidroin gene catalogue.</title>
        <authorList>
            <person name="Kono N."/>
            <person name="Nakamura H."/>
            <person name="Ohtoshi R."/>
            <person name="Moran D.A.P."/>
            <person name="Shinohara A."/>
            <person name="Yoshida Y."/>
            <person name="Fujiwara M."/>
            <person name="Mori M."/>
            <person name="Tomita M."/>
            <person name="Arakawa K."/>
        </authorList>
    </citation>
    <scope>NUCLEOTIDE SEQUENCE [LARGE SCALE GENOMIC DNA]</scope>
</reference>
<evidence type="ECO:0000256" key="3">
    <source>
        <dbReference type="ARBA" id="ARBA00022695"/>
    </source>
</evidence>
<dbReference type="Gene3D" id="3.10.10.10">
    <property type="entry name" value="HIV Type 1 Reverse Transcriptase, subunit A, domain 1"/>
    <property type="match status" value="1"/>
</dbReference>
<keyword evidence="1" id="KW-0645">Protease</keyword>
<organism evidence="9 10">
    <name type="scientific">Araneus ventricosus</name>
    <name type="common">Orbweaver spider</name>
    <name type="synonym">Epeira ventricosa</name>
    <dbReference type="NCBI Taxonomy" id="182803"/>
    <lineage>
        <taxon>Eukaryota</taxon>
        <taxon>Metazoa</taxon>
        <taxon>Ecdysozoa</taxon>
        <taxon>Arthropoda</taxon>
        <taxon>Chelicerata</taxon>
        <taxon>Arachnida</taxon>
        <taxon>Araneae</taxon>
        <taxon>Araneomorphae</taxon>
        <taxon>Entelegynae</taxon>
        <taxon>Araneoidea</taxon>
        <taxon>Araneidae</taxon>
        <taxon>Araneus</taxon>
    </lineage>
</organism>
<dbReference type="Gene3D" id="3.30.70.270">
    <property type="match status" value="1"/>
</dbReference>
<evidence type="ECO:0000256" key="5">
    <source>
        <dbReference type="ARBA" id="ARBA00022759"/>
    </source>
</evidence>
<evidence type="ECO:0000256" key="6">
    <source>
        <dbReference type="ARBA" id="ARBA00022801"/>
    </source>
</evidence>
<evidence type="ECO:0000259" key="8">
    <source>
        <dbReference type="Pfam" id="PF00078"/>
    </source>
</evidence>
<dbReference type="PANTHER" id="PTHR24559">
    <property type="entry name" value="TRANSPOSON TY3-I GAG-POL POLYPROTEIN"/>
    <property type="match status" value="1"/>
</dbReference>
<evidence type="ECO:0000256" key="4">
    <source>
        <dbReference type="ARBA" id="ARBA00022722"/>
    </source>
</evidence>
<dbReference type="CDD" id="cd01647">
    <property type="entry name" value="RT_LTR"/>
    <property type="match status" value="1"/>
</dbReference>
<dbReference type="InterPro" id="IPR053134">
    <property type="entry name" value="RNA-dir_DNA_polymerase"/>
</dbReference>
<dbReference type="AlphaFoldDB" id="A0A4Y2LAJ2"/>